<proteinExistence type="predicted"/>
<reference evidence="3 4" key="1">
    <citation type="submission" date="2016-03" db="EMBL/GenBank/DDBJ databases">
        <title>Photobacterium proteolyticum sp. nov. a protease producing bacterium isolated from ocean sediments of Laizhou Bay.</title>
        <authorList>
            <person name="Li Y."/>
        </authorList>
    </citation>
    <scope>NUCLEOTIDE SEQUENCE [LARGE SCALE GENOMIC DNA]</scope>
    <source>
        <strain evidence="3 4">R-40508</strain>
    </source>
</reference>
<dbReference type="STRING" id="858640.A3K86_13205"/>
<keyword evidence="1" id="KW-0547">Nucleotide-binding</keyword>
<dbReference type="AlphaFoldDB" id="A0A178K885"/>
<dbReference type="Gene3D" id="3.30.1490.20">
    <property type="entry name" value="ATP-grasp fold, A domain"/>
    <property type="match status" value="1"/>
</dbReference>
<dbReference type="OrthoDB" id="1704979at2"/>
<dbReference type="GO" id="GO:0005524">
    <property type="term" value="F:ATP binding"/>
    <property type="evidence" value="ECO:0007669"/>
    <property type="project" value="UniProtKB-UniRule"/>
</dbReference>
<keyword evidence="1" id="KW-0067">ATP-binding</keyword>
<dbReference type="EMBL" id="LVHF01000028">
    <property type="protein sequence ID" value="OAN13540.1"/>
    <property type="molecule type" value="Genomic_DNA"/>
</dbReference>
<evidence type="ECO:0000313" key="3">
    <source>
        <dbReference type="EMBL" id="OAN13540.1"/>
    </source>
</evidence>
<keyword evidence="4" id="KW-1185">Reference proteome</keyword>
<dbReference type="RefSeq" id="WP_068331724.1">
    <property type="nucleotide sequence ID" value="NZ_LVHF01000028.1"/>
</dbReference>
<protein>
    <recommendedName>
        <fullName evidence="2">ATP-grasp domain-containing protein</fullName>
    </recommendedName>
</protein>
<gene>
    <name evidence="3" type="ORF">A3K86_13205</name>
</gene>
<dbReference type="GO" id="GO:0046872">
    <property type="term" value="F:metal ion binding"/>
    <property type="evidence" value="ECO:0007669"/>
    <property type="project" value="InterPro"/>
</dbReference>
<evidence type="ECO:0000259" key="2">
    <source>
        <dbReference type="PROSITE" id="PS50975"/>
    </source>
</evidence>
<dbReference type="InterPro" id="IPR013815">
    <property type="entry name" value="ATP_grasp_subdomain_1"/>
</dbReference>
<feature type="domain" description="ATP-grasp" evidence="2">
    <location>
        <begin position="97"/>
        <end position="305"/>
    </location>
</feature>
<dbReference type="Proteomes" id="UP000078503">
    <property type="component" value="Unassembled WGS sequence"/>
</dbReference>
<dbReference type="PROSITE" id="PS50975">
    <property type="entry name" value="ATP_GRASP"/>
    <property type="match status" value="1"/>
</dbReference>
<name>A0A178K885_9GAMM</name>
<sequence length="330" mass="37978">MKLGILIGFNPDDENNYINACKELNVDYTTINFIDTNWLDLVKNSDCDGFLARPPCVIQERKSLYDERLYFLNKIMGKDIYPSFDELFIYENKRNMYSWLDLYGYPHAKTNVFFKKSQALSFINETSYPIITKSNIGASSAGVSVLKNKREAKAFINSVFGYFNNNLVLGKSPLSKRFVVPVPLIGQSQRQYALFQEWIEMLWEWRIIKIGDSLFGYKKLLGSNGLASGNNLDGWAQPPKKLLDMVSQICDDGKFHSMAVDIFETKNGEYYVNELQSIFGSYNPSQMYINDKPCRFVKTGDDYELEEGFFCQNGCANLRVEHFVKLLNSK</sequence>
<organism evidence="3 4">
    <name type="scientific">Photobacterium jeanii</name>
    <dbReference type="NCBI Taxonomy" id="858640"/>
    <lineage>
        <taxon>Bacteria</taxon>
        <taxon>Pseudomonadati</taxon>
        <taxon>Pseudomonadota</taxon>
        <taxon>Gammaproteobacteria</taxon>
        <taxon>Vibrionales</taxon>
        <taxon>Vibrionaceae</taxon>
        <taxon>Photobacterium</taxon>
    </lineage>
</organism>
<accession>A0A178K885</accession>
<dbReference type="GO" id="GO:0003824">
    <property type="term" value="F:catalytic activity"/>
    <property type="evidence" value="ECO:0007669"/>
    <property type="project" value="UniProtKB-ARBA"/>
</dbReference>
<evidence type="ECO:0000313" key="4">
    <source>
        <dbReference type="Proteomes" id="UP000078503"/>
    </source>
</evidence>
<dbReference type="SUPFAM" id="SSF56059">
    <property type="entry name" value="Glutathione synthetase ATP-binding domain-like"/>
    <property type="match status" value="1"/>
</dbReference>
<comment type="caution">
    <text evidence="3">The sequence shown here is derived from an EMBL/GenBank/DDBJ whole genome shotgun (WGS) entry which is preliminary data.</text>
</comment>
<evidence type="ECO:0000256" key="1">
    <source>
        <dbReference type="PROSITE-ProRule" id="PRU00409"/>
    </source>
</evidence>
<dbReference type="InterPro" id="IPR011761">
    <property type="entry name" value="ATP-grasp"/>
</dbReference>